<gene>
    <name evidence="2" type="ORF">THAOC_12195</name>
</gene>
<keyword evidence="3" id="KW-1185">Reference proteome</keyword>
<evidence type="ECO:0000313" key="2">
    <source>
        <dbReference type="EMBL" id="EJK66841.1"/>
    </source>
</evidence>
<dbReference type="Proteomes" id="UP000266841">
    <property type="component" value="Unassembled WGS sequence"/>
</dbReference>
<protein>
    <submittedName>
        <fullName evidence="2">Uncharacterized protein</fullName>
    </submittedName>
</protein>
<name>K0T0M1_THAOC</name>
<feature type="region of interest" description="Disordered" evidence="1">
    <location>
        <begin position="1"/>
        <end position="20"/>
    </location>
</feature>
<evidence type="ECO:0000256" key="1">
    <source>
        <dbReference type="SAM" id="MobiDB-lite"/>
    </source>
</evidence>
<dbReference type="EMBL" id="AGNL01014171">
    <property type="protein sequence ID" value="EJK66841.1"/>
    <property type="molecule type" value="Genomic_DNA"/>
</dbReference>
<organism evidence="2 3">
    <name type="scientific">Thalassiosira oceanica</name>
    <name type="common">Marine diatom</name>
    <dbReference type="NCBI Taxonomy" id="159749"/>
    <lineage>
        <taxon>Eukaryota</taxon>
        <taxon>Sar</taxon>
        <taxon>Stramenopiles</taxon>
        <taxon>Ochrophyta</taxon>
        <taxon>Bacillariophyta</taxon>
        <taxon>Coscinodiscophyceae</taxon>
        <taxon>Thalassiosirophycidae</taxon>
        <taxon>Thalassiosirales</taxon>
        <taxon>Thalassiosiraceae</taxon>
        <taxon>Thalassiosira</taxon>
    </lineage>
</organism>
<comment type="caution">
    <text evidence="2">The sequence shown here is derived from an EMBL/GenBank/DDBJ whole genome shotgun (WGS) entry which is preliminary data.</text>
</comment>
<accession>K0T0M1</accession>
<sequence>MKARQGRRGEPTLSDFPPPFGIAPAGEANCSSATSLNHTAVGNIKSRRMDDSISAAASSGLQIQSRTGEANRQRCRRGAAEDPDIDIGPEGGVDGPR</sequence>
<reference evidence="2 3" key="1">
    <citation type="journal article" date="2012" name="Genome Biol.">
        <title>Genome and low-iron response of an oceanic diatom adapted to chronic iron limitation.</title>
        <authorList>
            <person name="Lommer M."/>
            <person name="Specht M."/>
            <person name="Roy A.S."/>
            <person name="Kraemer L."/>
            <person name="Andreson R."/>
            <person name="Gutowska M.A."/>
            <person name="Wolf J."/>
            <person name="Bergner S.V."/>
            <person name="Schilhabel M.B."/>
            <person name="Klostermeier U.C."/>
            <person name="Beiko R.G."/>
            <person name="Rosenstiel P."/>
            <person name="Hippler M."/>
            <person name="Laroche J."/>
        </authorList>
    </citation>
    <scope>NUCLEOTIDE SEQUENCE [LARGE SCALE GENOMIC DNA]</scope>
    <source>
        <strain evidence="2 3">CCMP1005</strain>
    </source>
</reference>
<evidence type="ECO:0000313" key="3">
    <source>
        <dbReference type="Proteomes" id="UP000266841"/>
    </source>
</evidence>
<feature type="compositionally biased region" description="Polar residues" evidence="1">
    <location>
        <begin position="56"/>
        <end position="70"/>
    </location>
</feature>
<proteinExistence type="predicted"/>
<feature type="region of interest" description="Disordered" evidence="1">
    <location>
        <begin position="56"/>
        <end position="97"/>
    </location>
</feature>
<dbReference type="AlphaFoldDB" id="K0T0M1"/>